<protein>
    <submittedName>
        <fullName evidence="3">TRAP transporter substrate-binding protein</fullName>
    </submittedName>
</protein>
<dbReference type="NCBIfam" id="NF037995">
    <property type="entry name" value="TRAP_S1"/>
    <property type="match status" value="1"/>
</dbReference>
<feature type="signal peptide" evidence="2">
    <location>
        <begin position="1"/>
        <end position="23"/>
    </location>
</feature>
<dbReference type="GO" id="GO:0055085">
    <property type="term" value="P:transmembrane transport"/>
    <property type="evidence" value="ECO:0007669"/>
    <property type="project" value="InterPro"/>
</dbReference>
<dbReference type="RefSeq" id="WP_135480363.1">
    <property type="nucleotide sequence ID" value="NZ_SRMF01000001.1"/>
</dbReference>
<proteinExistence type="predicted"/>
<comment type="caution">
    <text evidence="3">The sequence shown here is derived from an EMBL/GenBank/DDBJ whole genome shotgun (WGS) entry which is preliminary data.</text>
</comment>
<reference evidence="3 4" key="1">
    <citation type="submission" date="2019-04" db="EMBL/GenBank/DDBJ databases">
        <title>Natronospirillum operosus gen. nov., sp. nov., a haloalkaliphilic satellite isolated from decaying biomass of laboratory culture of cyanobacterium Geitlerinema sp. and proposal of Natronospirillaceae fam. nov. and Saccharospirillaceae fam. nov.</title>
        <authorList>
            <person name="Kevbrin V."/>
            <person name="Boltyanskaya Y."/>
            <person name="Koziaeva V."/>
            <person name="Grouzdev D.S."/>
            <person name="Park M."/>
            <person name="Cho J."/>
        </authorList>
    </citation>
    <scope>NUCLEOTIDE SEQUENCE [LARGE SCALE GENOMIC DNA]</scope>
    <source>
        <strain evidence="3 4">G-116</strain>
    </source>
</reference>
<dbReference type="Gene3D" id="3.40.190.170">
    <property type="entry name" value="Bacterial extracellular solute-binding protein, family 7"/>
    <property type="match status" value="1"/>
</dbReference>
<evidence type="ECO:0000313" key="4">
    <source>
        <dbReference type="Proteomes" id="UP000297475"/>
    </source>
</evidence>
<dbReference type="InterPro" id="IPR038404">
    <property type="entry name" value="TRAP_DctP_sf"/>
</dbReference>
<evidence type="ECO:0000256" key="2">
    <source>
        <dbReference type="SAM" id="SignalP"/>
    </source>
</evidence>
<organism evidence="3 4">
    <name type="scientific">Natronospirillum operosum</name>
    <dbReference type="NCBI Taxonomy" id="2759953"/>
    <lineage>
        <taxon>Bacteria</taxon>
        <taxon>Pseudomonadati</taxon>
        <taxon>Pseudomonadota</taxon>
        <taxon>Gammaproteobacteria</taxon>
        <taxon>Oceanospirillales</taxon>
        <taxon>Natronospirillaceae</taxon>
        <taxon>Natronospirillum</taxon>
    </lineage>
</organism>
<dbReference type="AlphaFoldDB" id="A0A4Z0WB93"/>
<dbReference type="CDD" id="cd13603">
    <property type="entry name" value="PBP2_TRAP_Siap_TeaA_like"/>
    <property type="match status" value="1"/>
</dbReference>
<name>A0A4Z0WB93_9GAMM</name>
<evidence type="ECO:0000313" key="3">
    <source>
        <dbReference type="EMBL" id="TGG95034.1"/>
    </source>
</evidence>
<dbReference type="OrthoDB" id="8673861at2"/>
<dbReference type="Pfam" id="PF03480">
    <property type="entry name" value="DctP"/>
    <property type="match status" value="1"/>
</dbReference>
<keyword evidence="1 2" id="KW-0732">Signal</keyword>
<dbReference type="InterPro" id="IPR018389">
    <property type="entry name" value="DctP_fam"/>
</dbReference>
<feature type="chain" id="PRO_5021421089" evidence="2">
    <location>
        <begin position="24"/>
        <end position="328"/>
    </location>
</feature>
<sequence length="328" mass="35965">MKNIYKVIAFCTVTMGMTFPVHAQVLRLSTQANAPHPWIDAAEALRSDMLEATDGRVDIQIFTGGALGNDATALDEMRMGTTDLLIGGTQEATPFFPEFQLFSLSYLFADEEALRTAVAPDSEVSSYFEDVYEQSASGLKLLALTGGGVRNLSNNRRPVTSIEDIARMRMRVPGSRMDALMWETSGALPTSLPFTELYTGMQTGVVDAFESTISAYVANKLYEVANYHAQTEHQFMVSHITMSQASFDRLSEEDQAALMQAASRASQVAIDAGIDYDRSLLEPLVESGQVILTEVDKEPFIEIVSPLHDRVAADLGVTDLLELIRSID</sequence>
<gene>
    <name evidence="3" type="ORF">E4656_00990</name>
</gene>
<dbReference type="PANTHER" id="PTHR33376:SF4">
    <property type="entry name" value="SIALIC ACID-BINDING PERIPLASMIC PROTEIN SIAP"/>
    <property type="match status" value="1"/>
</dbReference>
<keyword evidence="4" id="KW-1185">Reference proteome</keyword>
<dbReference type="EMBL" id="SRMF01000001">
    <property type="protein sequence ID" value="TGG95034.1"/>
    <property type="molecule type" value="Genomic_DNA"/>
</dbReference>
<dbReference type="Proteomes" id="UP000297475">
    <property type="component" value="Unassembled WGS sequence"/>
</dbReference>
<accession>A0A4Z0WB93</accession>
<evidence type="ECO:0000256" key="1">
    <source>
        <dbReference type="ARBA" id="ARBA00022729"/>
    </source>
</evidence>
<dbReference type="PANTHER" id="PTHR33376">
    <property type="match status" value="1"/>
</dbReference>